<feature type="region of interest" description="Disordered" evidence="5">
    <location>
        <begin position="3297"/>
        <end position="3319"/>
    </location>
</feature>
<reference evidence="7" key="1">
    <citation type="submission" date="2024-03" db="EMBL/GenBank/DDBJ databases">
        <title>Deinococcus weizhi sp. nov., isolated from human skin.</title>
        <authorList>
            <person name="Wei Z."/>
            <person name="Tian F."/>
            <person name="Yang C."/>
            <person name="Xin L.T."/>
            <person name="Wen Z.J."/>
            <person name="Lan K.C."/>
            <person name="Yu L."/>
            <person name="Zhe W."/>
            <person name="Dan F.D."/>
            <person name="Jun W."/>
            <person name="Rui Z."/>
            <person name="Yong X.J."/>
            <person name="Ting Y."/>
            <person name="Wei X."/>
            <person name="Xu Z.G."/>
            <person name="Xin Z."/>
            <person name="Dong F.G."/>
            <person name="Ni X.M."/>
            <person name="Zheng M.G."/>
            <person name="Chun Y."/>
            <person name="Qian W.X."/>
        </authorList>
    </citation>
    <scope>NUCLEOTIDE SEQUENCE</scope>
    <source>
        <strain evidence="7">VB142</strain>
    </source>
</reference>
<evidence type="ECO:0000256" key="3">
    <source>
        <dbReference type="ARBA" id="ARBA00022989"/>
    </source>
</evidence>
<evidence type="ECO:0000256" key="2">
    <source>
        <dbReference type="ARBA" id="ARBA00022692"/>
    </source>
</evidence>
<dbReference type="Pfam" id="PF04357">
    <property type="entry name" value="TamB"/>
    <property type="match status" value="1"/>
</dbReference>
<evidence type="ECO:0000256" key="5">
    <source>
        <dbReference type="SAM" id="MobiDB-lite"/>
    </source>
</evidence>
<dbReference type="RefSeq" id="WP_339096123.1">
    <property type="nucleotide sequence ID" value="NZ_CP149782.1"/>
</dbReference>
<sequence length="3664" mass="376837">MNRVRAPRRARRWPWLLLGGGLLLGTLVYTPLLFGGALLRHYGEQIGLSAEQVSGPLWSPKLSRAALAQPGIKLKAGEAAVNLAGVDWAARRLRVNVSVTDAEVALRLKDLIGTNGGSGGAGGGWRVLVNRVEVKNTRLTLDGSGVNVPDARLDLSPGPDGRVNFSGHTADGKLRGDVRVTEQRGENVYAVNFAADARILRPYWQGVEAGKLQGRYVFFPHTVQGDVKLVGGLLRVPNAEFVEVRQVSGRAAHRGDDVTLNLAGRAWNGPVTAQGAVDLKAEHWTVTVDADPTVAGLARSLNTTGQGDLKLRVTAGGWSTVRVKGYVKGGDGPDGAVLGGVPLRRLRAEYTLLNRDGDTTPQTNDVAFSAYTKLAGEQQLRGQWAIGRAGTVGWKGDLAGKPLDVAARIGAEGALTLTGQALGGPMKGRYAMQGGDLQAVLNPDYGAARARVALSGRPEDLRADISGGQVGPLNVTGTARLTPAGLQADLNTADPAHRTGPAGRVILDLDPQFRGEWTAQNVQASGVELNGSGALDAQSSTLAGDLAAQAPGLDAPLRGRLTLNGNRQTARFAFGQGNGPQTQRLTWDGGNVGASLDRLSVLGGVRVSGDVQATPPGAGQDWRATGQLSAQGQGYDLWADLRGNVASLRGSAGGVTVLADSDLGAPYRTTARLSGSDIGGVFSLAAGENPGVRFTLNTRGESASGVLSGQNLDATGRIDLAALRPLLPQGQRDLSGTLDLNLRGLGGTAKLNGQLSGVALRGLLTRRPGTAPGGEVQADLQAALPLNGEDVTARLTGQVYPRVQVSGAARYLGQTLQAAVQGPYERLTASLRGRTGELSFGGVTLPAQTLDLSGTLTPALQVGGRWGDLQAAYDGESGLLRLSGAQSLTAFGQTGRVQGRATWGPPVGGAASSSFRGAVQASGTLDQYTLSLSGPWNTLDVLVRGPEGLQARGTASLPAGRYDLDVSGPLAIPGQGNVLVDGNIQGTGAHPRGLLSVTDAQGGQGRLRLDGFDDLDLELGGLTLAGQRLTGQLRARGGQLTGQLRAGAFDLRAEGGRVRASGAVAGQRVELTGRLLLPATLSDLRLVSDGPYFTARASGDPDDLRGTLTLRQQQFGNDAARLVVPAQSFPLRASLTGARANLGGLIYQGGRWAGGLNAAYALWTGDLKRSGQVRLAGGGDVLAALPSGPLSGRVQLLPALGGELSTPLSPLLAGLPAEIRAAISPGVVTAQFGAAQGRVRLGGTRYQGQPLDFTAQADWRNGLRVTGLLAHPRLFVPLRYGPDGLSVQNARLNARLLAPVLPGAAGEVGLNLNVPGLDWQRATGLARLNVQAQGQPLTGTLALRDGALDGDLRAGPLTLTARRGALALSGKVADHALRASGRLTLPGTLSDLRVDVAGPYLRASAAGGLSDLRGTLTLREQQFGGGAAQLVFPVQSFPLRASATAGRVQVSGLSYAGGRWSGGLNAAYTLWTGDLKRAGRLRLAGGGKVLAAFPSGPLSGRVGLLPSVGGEVSTSLAPFVGTLPPEVRASLQPGRLWAKVSASGAEVRLQNTRYQGEALGLNAAVSWLGGVRAAGRLTHPGTLLPFEYSESGLRVSGGVLSARVLRPVLPDAAGRLRLDLNVPDLDWARATGQAHLDLSAGGQQARGAVTLRAGQLAADLASTLGGQTVTVRGPLYPQADAALTVGGVRGTLTGSAERELTLRARGKWEERDLDLVLRGTGLTGAAARADLNATVSGATLTASAQRGTGAGLSAWKVGGHLLAPDLTTLGGPAGQLSAALSGTLNDLRLNAAGQAAGVTFTAPLRYAGGELRVSGLQAHLPSQTADGPGLGEVTANGTLWPRLALTGRARLNEGAPGDYTAQVTGSLSRPDLRVQGRLNEGLAGLDAAGTRLEGRLLGQDWKLDLSGERLSGGLRGRLNSGPVAGLTTARLTLNARYRSGTGDSETGNSGIDVGLRGPLGWNARQGWSGSVRATGDVPGGPLDAVLDGRGALNLAGSLGLGERQATFTGQLPAGLPLRPGGELTLQRVDLGAFWNRAGQLRASGQATLGGSSWDKLTAAFSGQLDDAAGELSGAVQATYRAGDAEVSLRGAGLQGDATLRAGRYAATLKASRVQAARLLPGTLNLPELTFAGAFDLSGTLAHGPERLRLQRAALRGLHREAGPFSLYGDAEYDPRLERLSADLRGSLRGGQVRAQGTLPQGLQVNVRDVAAAYPGAASFGQVGQGGQGKLGADLNLTGALRDPHLTGKVTGAVQTEQGLFDLLLTVGGQMRRLDLHARVQASGQARGTLYAEARQLDATGPQNGRVRVYGTLDSAQARVRADLQGVWPRLTGDLSATVPGLPTPVTLRGDGAGGYDVAAGTLGSGQITLTPGEGAIPGLTGRLDLKPLALVQGAQGQANVQADLGGTLAAPTLAATLDTAGVQVGGAGLPDLRGSLTGRLNDLSTLSGSFVQNGAEGPVASLKGPTLSLLGLRLEGAGATVTLRGQASPGAANVTAQAAGTVAGEVGASYDRGSLSVNGQVSSQGVQAALDVRANTYTGWAGGVRVTGGPQGVLTEPLALKLGGAYAHPLLTGEGGLLGARARVVAGSRGVQVRLVDGPDATANGLVELRPDERGEWQWHGAASLSRPELAFSVTPSGPPADPDLLLTLRRGEWRASGSAGLTQADLRLSDGTREGSLTWKNEQLRADLPGLDLSRLGVRGLSGSLFASGQVSSRTQSGAVQFRVTGLTSPQTIPVLGLAPSGDIGGTVTLTGGRPSVQARADLNAGTLDLSAVQVPGQGGVQPHWEGQLGGTLRRGTGQIVLDLRAAAGSLSGGAEVKGYPLDLAGQGVTADGQLKLSGRTFSAALTARNGLGSARLTAEGGVADALPALGSLLAVAPTGDGYDARATLDAVDLAALKLAPGLAGQVYGAASLSDGGSTFFLASDGVQLGEKKLPLRIEGTQVASSWRLRGFLDRSDFTAGLSGGEVFGQGTLQALPLGAVVAAFTGTTPGEGVVTGVARFRFPLSDPLAGRASVVAERIRVSAKRQENGQTVTETLTGTGSLDYAERELRNINVQLGGAGTWDVRGQYTRQKVDVNARFTDATFTPVLRLVPGLADLNPALQGTILLSAAGTYDRPRGLLRAENLVGEVGGLTVRVPNFAGDLPDSGAFTAGGRIQTGGTLGADGQVDVRGQLTLGKLSDTVATFSGLFAPEALGPLPNTILTLRQQGDTGWRLEARSRSVNPVSGAGTLTLEGDLVPRWNLTLRASNYNLPIAAIYARESALTGEFRVVDGGDFVRVSGEGDFARLTLGRVDAPDTLPAAPGKTTPGQSGDTFVSPLPEQYTTFAKPAATGGAAGTPPATPAQPLLERILLDDLRLRASGGIRLDETLARAEFSTPGLTVSGTAARPRIRGEIVAQRGSIFLRENEFVITQSNVTFSGDGLYPSFSLVARGTVPSASTRQQVPILLSVRGNFRTTDGLQGVLDLDTQLSCADTGEQCLNPQTRNAYTQEELYALVATGVPDLNNLSGNLAALGTSAVQTALNVFFLGELERTLARGLGVDVLRLTPALGLDGSVNATLTVGSYLTRDLFVQYQVDLRGAGLINATYSTPDGRFTFNVSTPLNGLDLQSVRPNFKVAYNVNPRLSFSVGVETKAEQAASAGVAARPESTELRFGVTYRIGGR</sequence>
<accession>A0AAU6Q3X5</accession>
<organism evidence="7">
    <name type="scientific">Deinococcus sp. VB142</name>
    <dbReference type="NCBI Taxonomy" id="3112952"/>
    <lineage>
        <taxon>Bacteria</taxon>
        <taxon>Thermotogati</taxon>
        <taxon>Deinococcota</taxon>
        <taxon>Deinococci</taxon>
        <taxon>Deinococcales</taxon>
        <taxon>Deinococcaceae</taxon>
        <taxon>Deinococcus</taxon>
    </lineage>
</organism>
<protein>
    <submittedName>
        <fullName evidence="7">Translocation/assembly module TamB domain-containing protein</fullName>
    </submittedName>
</protein>
<evidence type="ECO:0000256" key="4">
    <source>
        <dbReference type="ARBA" id="ARBA00023136"/>
    </source>
</evidence>
<dbReference type="GO" id="GO:0009306">
    <property type="term" value="P:protein secretion"/>
    <property type="evidence" value="ECO:0007669"/>
    <property type="project" value="InterPro"/>
</dbReference>
<evidence type="ECO:0000313" key="7">
    <source>
        <dbReference type="EMBL" id="WYF44950.1"/>
    </source>
</evidence>
<evidence type="ECO:0000256" key="1">
    <source>
        <dbReference type="ARBA" id="ARBA00004167"/>
    </source>
</evidence>
<gene>
    <name evidence="7" type="ORF">WDJ50_02215</name>
</gene>
<feature type="domain" description="Translocation and assembly module TamB C-terminal" evidence="6">
    <location>
        <begin position="3219"/>
        <end position="3637"/>
    </location>
</feature>
<dbReference type="EMBL" id="CP149782">
    <property type="protein sequence ID" value="WYF44950.1"/>
    <property type="molecule type" value="Genomic_DNA"/>
</dbReference>
<dbReference type="InterPro" id="IPR007452">
    <property type="entry name" value="TamB_C"/>
</dbReference>
<proteinExistence type="predicted"/>
<comment type="subcellular location">
    <subcellularLocation>
        <location evidence="1">Membrane</location>
        <topology evidence="1">Single-pass membrane protein</topology>
    </subcellularLocation>
</comment>
<dbReference type="GO" id="GO:0005886">
    <property type="term" value="C:plasma membrane"/>
    <property type="evidence" value="ECO:0007669"/>
    <property type="project" value="InterPro"/>
</dbReference>
<keyword evidence="2" id="KW-0812">Transmembrane</keyword>
<evidence type="ECO:0000259" key="6">
    <source>
        <dbReference type="Pfam" id="PF04357"/>
    </source>
</evidence>
<name>A0AAU6Q3X5_9DEIO</name>
<keyword evidence="3" id="KW-1133">Transmembrane helix</keyword>
<keyword evidence="4" id="KW-0472">Membrane</keyword>